<evidence type="ECO:0000313" key="1">
    <source>
        <dbReference type="EMBL" id="EKC34681.1"/>
    </source>
</evidence>
<proteinExistence type="predicted"/>
<gene>
    <name evidence="1" type="ORF">CGI_10026816</name>
</gene>
<dbReference type="InParanoid" id="K1RK93"/>
<dbReference type="HOGENOM" id="CLU_2707236_0_0_1"/>
<reference evidence="1" key="1">
    <citation type="journal article" date="2012" name="Nature">
        <title>The oyster genome reveals stress adaptation and complexity of shell formation.</title>
        <authorList>
            <person name="Zhang G."/>
            <person name="Fang X."/>
            <person name="Guo X."/>
            <person name="Li L."/>
            <person name="Luo R."/>
            <person name="Xu F."/>
            <person name="Yang P."/>
            <person name="Zhang L."/>
            <person name="Wang X."/>
            <person name="Qi H."/>
            <person name="Xiong Z."/>
            <person name="Que H."/>
            <person name="Xie Y."/>
            <person name="Holland P.W."/>
            <person name="Paps J."/>
            <person name="Zhu Y."/>
            <person name="Wu F."/>
            <person name="Chen Y."/>
            <person name="Wang J."/>
            <person name="Peng C."/>
            <person name="Meng J."/>
            <person name="Yang L."/>
            <person name="Liu J."/>
            <person name="Wen B."/>
            <person name="Zhang N."/>
            <person name="Huang Z."/>
            <person name="Zhu Q."/>
            <person name="Feng Y."/>
            <person name="Mount A."/>
            <person name="Hedgecock D."/>
            <person name="Xu Z."/>
            <person name="Liu Y."/>
            <person name="Domazet-Loso T."/>
            <person name="Du Y."/>
            <person name="Sun X."/>
            <person name="Zhang S."/>
            <person name="Liu B."/>
            <person name="Cheng P."/>
            <person name="Jiang X."/>
            <person name="Li J."/>
            <person name="Fan D."/>
            <person name="Wang W."/>
            <person name="Fu W."/>
            <person name="Wang T."/>
            <person name="Wang B."/>
            <person name="Zhang J."/>
            <person name="Peng Z."/>
            <person name="Li Y."/>
            <person name="Li N."/>
            <person name="Wang J."/>
            <person name="Chen M."/>
            <person name="He Y."/>
            <person name="Tan F."/>
            <person name="Song X."/>
            <person name="Zheng Q."/>
            <person name="Huang R."/>
            <person name="Yang H."/>
            <person name="Du X."/>
            <person name="Chen L."/>
            <person name="Yang M."/>
            <person name="Gaffney P.M."/>
            <person name="Wang S."/>
            <person name="Luo L."/>
            <person name="She Z."/>
            <person name="Ming Y."/>
            <person name="Huang W."/>
            <person name="Zhang S."/>
            <person name="Huang B."/>
            <person name="Zhang Y."/>
            <person name="Qu T."/>
            <person name="Ni P."/>
            <person name="Miao G."/>
            <person name="Wang J."/>
            <person name="Wang Q."/>
            <person name="Steinberg C.E."/>
            <person name="Wang H."/>
            <person name="Li N."/>
            <person name="Qian L."/>
            <person name="Zhang G."/>
            <person name="Li Y."/>
            <person name="Yang H."/>
            <person name="Liu X."/>
            <person name="Wang J."/>
            <person name="Yin Y."/>
            <person name="Wang J."/>
        </authorList>
    </citation>
    <scope>NUCLEOTIDE SEQUENCE [LARGE SCALE GENOMIC DNA]</scope>
    <source>
        <strain evidence="1">05x7-T-G4-1.051#20</strain>
    </source>
</reference>
<sequence length="73" mass="8104">MDPCSARHSCINRKNANVTTGILFSVTQAWHPGFVLNYLDDGCPFSDGYSSGINYRVLVENRAFPIYATKCEA</sequence>
<name>K1RK93_MAGGI</name>
<accession>K1RK93</accession>
<dbReference type="AlphaFoldDB" id="K1RK93"/>
<organism evidence="1">
    <name type="scientific">Magallana gigas</name>
    <name type="common">Pacific oyster</name>
    <name type="synonym">Crassostrea gigas</name>
    <dbReference type="NCBI Taxonomy" id="29159"/>
    <lineage>
        <taxon>Eukaryota</taxon>
        <taxon>Metazoa</taxon>
        <taxon>Spiralia</taxon>
        <taxon>Lophotrochozoa</taxon>
        <taxon>Mollusca</taxon>
        <taxon>Bivalvia</taxon>
        <taxon>Autobranchia</taxon>
        <taxon>Pteriomorphia</taxon>
        <taxon>Ostreida</taxon>
        <taxon>Ostreoidea</taxon>
        <taxon>Ostreidae</taxon>
        <taxon>Magallana</taxon>
    </lineage>
</organism>
<protein>
    <submittedName>
        <fullName evidence="1">Uncharacterized protein</fullName>
    </submittedName>
</protein>
<dbReference type="EMBL" id="JH817038">
    <property type="protein sequence ID" value="EKC34681.1"/>
    <property type="molecule type" value="Genomic_DNA"/>
</dbReference>